<evidence type="ECO:0000259" key="7">
    <source>
        <dbReference type="PROSITE" id="PS50110"/>
    </source>
</evidence>
<dbReference type="PROSITE" id="PS50109">
    <property type="entry name" value="HIS_KIN"/>
    <property type="match status" value="1"/>
</dbReference>
<dbReference type="PROSITE" id="PS50110">
    <property type="entry name" value="RESPONSE_REGULATORY"/>
    <property type="match status" value="1"/>
</dbReference>
<protein>
    <recommendedName>
        <fullName evidence="2">histidine kinase</fullName>
        <ecNumber evidence="2">2.7.13.3</ecNumber>
    </recommendedName>
</protein>
<feature type="modified residue" description="4-aspartylphosphate" evidence="4">
    <location>
        <position position="58"/>
    </location>
</feature>
<comment type="caution">
    <text evidence="8">The sequence shown here is derived from an EMBL/GenBank/DDBJ whole genome shotgun (WGS) entry which is preliminary data.</text>
</comment>
<feature type="domain" description="Response regulatory" evidence="7">
    <location>
        <begin position="9"/>
        <end position="123"/>
    </location>
</feature>
<dbReference type="PANTHER" id="PTHR43547">
    <property type="entry name" value="TWO-COMPONENT HISTIDINE KINASE"/>
    <property type="match status" value="1"/>
</dbReference>
<keyword evidence="9" id="KW-1185">Reference proteome</keyword>
<evidence type="ECO:0000256" key="5">
    <source>
        <dbReference type="SAM" id="Coils"/>
    </source>
</evidence>
<dbReference type="RefSeq" id="WP_199396493.1">
    <property type="nucleotide sequence ID" value="NZ_JAEMHK010000015.1"/>
</dbReference>
<dbReference type="SMART" id="SM00448">
    <property type="entry name" value="REC"/>
    <property type="match status" value="1"/>
</dbReference>
<accession>A0ABS0YVQ8</accession>
<dbReference type="Proteomes" id="UP000641025">
    <property type="component" value="Unassembled WGS sequence"/>
</dbReference>
<dbReference type="Pfam" id="PF02518">
    <property type="entry name" value="HATPase_c"/>
    <property type="match status" value="1"/>
</dbReference>
<feature type="domain" description="Histidine kinase" evidence="6">
    <location>
        <begin position="168"/>
        <end position="412"/>
    </location>
</feature>
<dbReference type="SMART" id="SM00387">
    <property type="entry name" value="HATPase_c"/>
    <property type="match status" value="1"/>
</dbReference>
<feature type="coiled-coil region" evidence="5">
    <location>
        <begin position="129"/>
        <end position="159"/>
    </location>
</feature>
<dbReference type="CDD" id="cd00075">
    <property type="entry name" value="HATPase"/>
    <property type="match status" value="1"/>
</dbReference>
<dbReference type="Pfam" id="PF00072">
    <property type="entry name" value="Response_reg"/>
    <property type="match status" value="1"/>
</dbReference>
<name>A0ABS0YVQ8_9BACT</name>
<dbReference type="InterPro" id="IPR003594">
    <property type="entry name" value="HATPase_dom"/>
</dbReference>
<evidence type="ECO:0000256" key="3">
    <source>
        <dbReference type="ARBA" id="ARBA00022553"/>
    </source>
</evidence>
<dbReference type="InterPro" id="IPR011006">
    <property type="entry name" value="CheY-like_superfamily"/>
</dbReference>
<dbReference type="InterPro" id="IPR005467">
    <property type="entry name" value="His_kinase_dom"/>
</dbReference>
<keyword evidence="3 4" id="KW-0597">Phosphoprotein</keyword>
<dbReference type="EC" id="2.7.13.3" evidence="2"/>
<dbReference type="PANTHER" id="PTHR43547:SF2">
    <property type="entry name" value="HYBRID SIGNAL TRANSDUCTION HISTIDINE KINASE C"/>
    <property type="match status" value="1"/>
</dbReference>
<dbReference type="InterPro" id="IPR004358">
    <property type="entry name" value="Sig_transdc_His_kin-like_C"/>
</dbReference>
<evidence type="ECO:0000256" key="2">
    <source>
        <dbReference type="ARBA" id="ARBA00012438"/>
    </source>
</evidence>
<evidence type="ECO:0000313" key="8">
    <source>
        <dbReference type="EMBL" id="MBJ6802014.1"/>
    </source>
</evidence>
<dbReference type="InterPro" id="IPR001789">
    <property type="entry name" value="Sig_transdc_resp-reg_receiver"/>
</dbReference>
<keyword evidence="5" id="KW-0175">Coiled coil</keyword>
<evidence type="ECO:0000256" key="1">
    <source>
        <dbReference type="ARBA" id="ARBA00000085"/>
    </source>
</evidence>
<evidence type="ECO:0000313" key="9">
    <source>
        <dbReference type="Proteomes" id="UP000641025"/>
    </source>
</evidence>
<gene>
    <name evidence="8" type="ORF">JFN90_17945</name>
</gene>
<dbReference type="PRINTS" id="PR00344">
    <property type="entry name" value="BCTRLSENSOR"/>
</dbReference>
<sequence>MNEFPDQPEILVVDDSAAVRKYVGSLLATAGYRVREAVDGAGALAALQTAQPDVVLLDVEMPGLSGLDVLRTPALHDRIYSVILFTTQSTQDQIAGGLDLGADDYVVKPFQAVDLLARIRAAVRSTRQKSALARARQEMEQTLAKLQKTQRKLVEQEKVGAVARLAAGAAHYINNPLGFVMSNLSTLERYAVALQKHAAALTDLLHTVAPGNEEQIAELEKKHRLRQINLDLPALLQETREGGGRIALIVQQMAQLELGLANQGVEKLDLISVMKPLVEMITVLAPPGTEVHWSQPKEDIRVEGSLTLLNTALIALLKNACEALGSTPGSISVSISSQQELAEITISDSGPGIPQDQIPLLFDPFFTTKSPDSHVGLGLTIAQRFIAGHGGRILISSDASGTCVRVELPSPPPAPQQINLN</sequence>
<organism evidence="8 9">
    <name type="scientific">Geomonas propionica</name>
    <dbReference type="NCBI Taxonomy" id="2798582"/>
    <lineage>
        <taxon>Bacteria</taxon>
        <taxon>Pseudomonadati</taxon>
        <taxon>Thermodesulfobacteriota</taxon>
        <taxon>Desulfuromonadia</taxon>
        <taxon>Geobacterales</taxon>
        <taxon>Geobacteraceae</taxon>
        <taxon>Geomonas</taxon>
    </lineage>
</organism>
<dbReference type="Gene3D" id="3.40.50.2300">
    <property type="match status" value="1"/>
</dbReference>
<reference evidence="8 9" key="1">
    <citation type="submission" date="2020-12" db="EMBL/GenBank/DDBJ databases">
        <title>Geomonas sp. Red259, isolated from paddy soil.</title>
        <authorList>
            <person name="Xu Z."/>
            <person name="Zhang Z."/>
            <person name="Masuda Y."/>
            <person name="Itoh H."/>
            <person name="Senoo K."/>
        </authorList>
    </citation>
    <scope>NUCLEOTIDE SEQUENCE [LARGE SCALE GENOMIC DNA]</scope>
    <source>
        <strain evidence="8 9">Red259</strain>
    </source>
</reference>
<comment type="catalytic activity">
    <reaction evidence="1">
        <text>ATP + protein L-histidine = ADP + protein N-phospho-L-histidine.</text>
        <dbReference type="EC" id="2.7.13.3"/>
    </reaction>
</comment>
<dbReference type="SUPFAM" id="SSF52172">
    <property type="entry name" value="CheY-like"/>
    <property type="match status" value="1"/>
</dbReference>
<dbReference type="Gene3D" id="3.30.565.10">
    <property type="entry name" value="Histidine kinase-like ATPase, C-terminal domain"/>
    <property type="match status" value="1"/>
</dbReference>
<dbReference type="SUPFAM" id="SSF55874">
    <property type="entry name" value="ATPase domain of HSP90 chaperone/DNA topoisomerase II/histidine kinase"/>
    <property type="match status" value="1"/>
</dbReference>
<evidence type="ECO:0000259" key="6">
    <source>
        <dbReference type="PROSITE" id="PS50109"/>
    </source>
</evidence>
<proteinExistence type="predicted"/>
<evidence type="ECO:0000256" key="4">
    <source>
        <dbReference type="PROSITE-ProRule" id="PRU00169"/>
    </source>
</evidence>
<dbReference type="InterPro" id="IPR036890">
    <property type="entry name" value="HATPase_C_sf"/>
</dbReference>
<dbReference type="Gene3D" id="1.10.287.130">
    <property type="match status" value="1"/>
</dbReference>
<dbReference type="EMBL" id="JAEMHK010000015">
    <property type="protein sequence ID" value="MBJ6802014.1"/>
    <property type="molecule type" value="Genomic_DNA"/>
</dbReference>